<feature type="domain" description="Mtf2-like C-terminal" evidence="3">
    <location>
        <begin position="187"/>
        <end position="366"/>
    </location>
</feature>
<evidence type="ECO:0000313" key="5">
    <source>
        <dbReference type="Proteomes" id="UP001049176"/>
    </source>
</evidence>
<feature type="compositionally biased region" description="Polar residues" evidence="2">
    <location>
        <begin position="80"/>
        <end position="90"/>
    </location>
</feature>
<evidence type="ECO:0000259" key="3">
    <source>
        <dbReference type="Pfam" id="PF19189"/>
    </source>
</evidence>
<evidence type="ECO:0000256" key="1">
    <source>
        <dbReference type="SAM" id="Coils"/>
    </source>
</evidence>
<feature type="compositionally biased region" description="Basic and acidic residues" evidence="2">
    <location>
        <begin position="375"/>
        <end position="397"/>
    </location>
</feature>
<evidence type="ECO:0000256" key="2">
    <source>
        <dbReference type="SAM" id="MobiDB-lite"/>
    </source>
</evidence>
<dbReference type="PANTHER" id="PTHR39468:SF1">
    <property type="entry name" value="MTF2-LIKE C-TERMINAL DOMAIN-CONTAINING PROTEIN"/>
    <property type="match status" value="1"/>
</dbReference>
<dbReference type="Pfam" id="PF19189">
    <property type="entry name" value="Mtf2"/>
    <property type="match status" value="1"/>
</dbReference>
<reference evidence="4" key="1">
    <citation type="journal article" date="2021" name="Genome Biol. Evol.">
        <title>The assembled and annotated genome of the fairy-ring fungus Marasmius oreades.</title>
        <authorList>
            <person name="Hiltunen M."/>
            <person name="Ament-Velasquez S.L."/>
            <person name="Johannesson H."/>
        </authorList>
    </citation>
    <scope>NUCLEOTIDE SEQUENCE</scope>
    <source>
        <strain evidence="4">03SP1</strain>
    </source>
</reference>
<dbReference type="RefSeq" id="XP_043007402.1">
    <property type="nucleotide sequence ID" value="XM_043154942.1"/>
</dbReference>
<feature type="region of interest" description="Disordered" evidence="2">
    <location>
        <begin position="55"/>
        <end position="122"/>
    </location>
</feature>
<sequence>MYVSSKGPALDPARALEIMFTRAPRRQFQSLCADVSHRRTEKSVLTIFQRPCRLQSTGTENSTSGTESSSSASENPPTPQDSIFSKTQSPWDHVFKNVPSTPQLLPATLRNPLGGKRPRKQTMTAREISAFEDMFNMIFDAVAEQKIGDSLSSDKPDVGIGKRGGIGDLIGKLRRHSKKMKWTTEEDELLDRKKEEMDLCDTDQQLLDWAMREVFGESEKYEQEAKKAMETVSQEEGNSKLPMHQSPTYPHLLALLMKTFRDKYRDPHLALSIFDHARHLSIASYVFGCSTGVYNELIETRWRCFRDLKGVHDTLEEMSVNGVDFDTNTRKLAERVRREVGERNLWIEEVEVGGNEAWNMLNKIENIVAQSVLKPEHKTKVDEPKSPKWDDWKSQRDDAEDEWEFDLWEKSTPKSRR</sequence>
<accession>A0A9P7UQP4</accession>
<dbReference type="EMBL" id="CM032186">
    <property type="protein sequence ID" value="KAG7090932.1"/>
    <property type="molecule type" value="Genomic_DNA"/>
</dbReference>
<evidence type="ECO:0000313" key="4">
    <source>
        <dbReference type="EMBL" id="KAG7090932.1"/>
    </source>
</evidence>
<organism evidence="4 5">
    <name type="scientific">Marasmius oreades</name>
    <name type="common">fairy-ring Marasmius</name>
    <dbReference type="NCBI Taxonomy" id="181124"/>
    <lineage>
        <taxon>Eukaryota</taxon>
        <taxon>Fungi</taxon>
        <taxon>Dikarya</taxon>
        <taxon>Basidiomycota</taxon>
        <taxon>Agaricomycotina</taxon>
        <taxon>Agaricomycetes</taxon>
        <taxon>Agaricomycetidae</taxon>
        <taxon>Agaricales</taxon>
        <taxon>Marasmiineae</taxon>
        <taxon>Marasmiaceae</taxon>
        <taxon>Marasmius</taxon>
    </lineage>
</organism>
<feature type="compositionally biased region" description="Low complexity" evidence="2">
    <location>
        <begin position="56"/>
        <end position="75"/>
    </location>
</feature>
<dbReference type="GO" id="GO:0005739">
    <property type="term" value="C:mitochondrion"/>
    <property type="evidence" value="ECO:0007669"/>
    <property type="project" value="InterPro"/>
</dbReference>
<name>A0A9P7UQP4_9AGAR</name>
<keyword evidence="1" id="KW-0175">Coiled coil</keyword>
<proteinExistence type="predicted"/>
<gene>
    <name evidence="4" type="ORF">E1B28_010005</name>
</gene>
<dbReference type="InterPro" id="IPR040009">
    <property type="entry name" value="Mtf2/C5D6.12-like"/>
</dbReference>
<dbReference type="KEGG" id="more:E1B28_010005"/>
<protein>
    <recommendedName>
        <fullName evidence="3">Mtf2-like C-terminal domain-containing protein</fullName>
    </recommendedName>
</protein>
<dbReference type="PANTHER" id="PTHR39468">
    <property type="entry name" value="CHROMOSOME 7, WHOLE GENOME SHOTGUN SEQUENCE"/>
    <property type="match status" value="1"/>
</dbReference>
<feature type="coiled-coil region" evidence="1">
    <location>
        <begin position="211"/>
        <end position="238"/>
    </location>
</feature>
<comment type="caution">
    <text evidence="4">The sequence shown here is derived from an EMBL/GenBank/DDBJ whole genome shotgun (WGS) entry which is preliminary data.</text>
</comment>
<keyword evidence="5" id="KW-1185">Reference proteome</keyword>
<dbReference type="InterPro" id="IPR043837">
    <property type="entry name" value="Mtf2-like_C"/>
</dbReference>
<dbReference type="AlphaFoldDB" id="A0A9P7UQP4"/>
<dbReference type="GeneID" id="66079081"/>
<dbReference type="OrthoDB" id="2444174at2759"/>
<feature type="region of interest" description="Disordered" evidence="2">
    <location>
        <begin position="375"/>
        <end position="398"/>
    </location>
</feature>
<dbReference type="Proteomes" id="UP001049176">
    <property type="component" value="Chromosome 6"/>
</dbReference>